<protein>
    <submittedName>
        <fullName evidence="1">Uncharacterized protein</fullName>
    </submittedName>
</protein>
<keyword evidence="2" id="KW-1185">Reference proteome</keyword>
<name>A0ABQ9ZR79_9CRUS</name>
<organism evidence="1 2">
    <name type="scientific">Daphnia magna</name>
    <dbReference type="NCBI Taxonomy" id="35525"/>
    <lineage>
        <taxon>Eukaryota</taxon>
        <taxon>Metazoa</taxon>
        <taxon>Ecdysozoa</taxon>
        <taxon>Arthropoda</taxon>
        <taxon>Crustacea</taxon>
        <taxon>Branchiopoda</taxon>
        <taxon>Diplostraca</taxon>
        <taxon>Cladocera</taxon>
        <taxon>Anomopoda</taxon>
        <taxon>Daphniidae</taxon>
        <taxon>Daphnia</taxon>
    </lineage>
</organism>
<evidence type="ECO:0000313" key="2">
    <source>
        <dbReference type="Proteomes" id="UP001234178"/>
    </source>
</evidence>
<comment type="caution">
    <text evidence="1">The sequence shown here is derived from an EMBL/GenBank/DDBJ whole genome shotgun (WGS) entry which is preliminary data.</text>
</comment>
<accession>A0ABQ9ZR79</accession>
<reference evidence="1 2" key="1">
    <citation type="journal article" date="2023" name="Nucleic Acids Res.">
        <title>The hologenome of Daphnia magna reveals possible DNA methylation and microbiome-mediated evolution of the host genome.</title>
        <authorList>
            <person name="Chaturvedi A."/>
            <person name="Li X."/>
            <person name="Dhandapani V."/>
            <person name="Marshall H."/>
            <person name="Kissane S."/>
            <person name="Cuenca-Cambronero M."/>
            <person name="Asole G."/>
            <person name="Calvet F."/>
            <person name="Ruiz-Romero M."/>
            <person name="Marangio P."/>
            <person name="Guigo R."/>
            <person name="Rago D."/>
            <person name="Mirbahai L."/>
            <person name="Eastwood N."/>
            <person name="Colbourne J.K."/>
            <person name="Zhou J."/>
            <person name="Mallon E."/>
            <person name="Orsini L."/>
        </authorList>
    </citation>
    <scope>NUCLEOTIDE SEQUENCE [LARGE SCALE GENOMIC DNA]</scope>
    <source>
        <strain evidence="1">LRV0_1</strain>
    </source>
</reference>
<proteinExistence type="predicted"/>
<dbReference type="Proteomes" id="UP001234178">
    <property type="component" value="Unassembled WGS sequence"/>
</dbReference>
<sequence length="154" mass="17733">MDFVSHTYGSRLINKYMIRAVGCVITRFNCENTGQFDEVLFVSPNSVYQGVFKEAMGVITNIGHTSCVQLKERKKKLPGKKKNLNQARYNKVCSQLDGNRQEVRTLTRFLHLHIGFTRFQTDRQLLHGIKSMLIQQKLIIAFQKTYRSATCIVS</sequence>
<dbReference type="EMBL" id="JAOYFB010000005">
    <property type="protein sequence ID" value="KAK4015417.1"/>
    <property type="molecule type" value="Genomic_DNA"/>
</dbReference>
<gene>
    <name evidence="1" type="ORF">OUZ56_030397</name>
</gene>
<evidence type="ECO:0000313" key="1">
    <source>
        <dbReference type="EMBL" id="KAK4015417.1"/>
    </source>
</evidence>